<reference evidence="2" key="1">
    <citation type="submission" date="2021-02" db="EMBL/GenBank/DDBJ databases">
        <authorList>
            <person name="Dougan E. K."/>
            <person name="Rhodes N."/>
            <person name="Thang M."/>
            <person name="Chan C."/>
        </authorList>
    </citation>
    <scope>NUCLEOTIDE SEQUENCE</scope>
</reference>
<dbReference type="Proteomes" id="UP000604046">
    <property type="component" value="Unassembled WGS sequence"/>
</dbReference>
<dbReference type="EMBL" id="CAJNDS010001236">
    <property type="protein sequence ID" value="CAE7253028.1"/>
    <property type="molecule type" value="Genomic_DNA"/>
</dbReference>
<dbReference type="OrthoDB" id="431830at2759"/>
<evidence type="ECO:0000313" key="3">
    <source>
        <dbReference type="Proteomes" id="UP000604046"/>
    </source>
</evidence>
<protein>
    <submittedName>
        <fullName evidence="2">RAB6A protein</fullName>
    </submittedName>
</protein>
<keyword evidence="3" id="KW-1185">Reference proteome</keyword>
<feature type="region of interest" description="Disordered" evidence="1">
    <location>
        <begin position="105"/>
        <end position="137"/>
    </location>
</feature>
<proteinExistence type="predicted"/>
<sequence length="137" mass="15450">MLSYPKISEVWRSSESWKVIAFALHVQSGNFAQALRSISKTRWTTITGDSLVINMVSETLHDWTITNLEVVNVDIDPVASFMYGGLLDVVTLLVEVNSQGQQRARRRRFRIPSASTGSPEKPFRRPSWKLISEGEGL</sequence>
<evidence type="ECO:0000313" key="2">
    <source>
        <dbReference type="EMBL" id="CAE7253028.1"/>
    </source>
</evidence>
<name>A0A812LXP8_9DINO</name>
<gene>
    <name evidence="2" type="primary">RAB6A</name>
    <name evidence="2" type="ORF">SNAT2548_LOCUS12687</name>
</gene>
<accession>A0A812LXP8</accession>
<organism evidence="2 3">
    <name type="scientific">Symbiodinium natans</name>
    <dbReference type="NCBI Taxonomy" id="878477"/>
    <lineage>
        <taxon>Eukaryota</taxon>
        <taxon>Sar</taxon>
        <taxon>Alveolata</taxon>
        <taxon>Dinophyceae</taxon>
        <taxon>Suessiales</taxon>
        <taxon>Symbiodiniaceae</taxon>
        <taxon>Symbiodinium</taxon>
    </lineage>
</organism>
<comment type="caution">
    <text evidence="2">The sequence shown here is derived from an EMBL/GenBank/DDBJ whole genome shotgun (WGS) entry which is preliminary data.</text>
</comment>
<dbReference type="AlphaFoldDB" id="A0A812LXP8"/>
<evidence type="ECO:0000256" key="1">
    <source>
        <dbReference type="SAM" id="MobiDB-lite"/>
    </source>
</evidence>